<sequence length="522" mass="57854">MKRWIAVFALLFLGIQSGVTYSAEKPVTIKTVLHDAYGGEFKVALTKYTNHNGEFEVRIEAAGIPRFASKINPVIGFGRDIDGNGKIDSWFLITKQGIDLVRLEGSDPTGTDILGDILVKKYRSTFTMYASSAASSLLSYLFLSVSAGVDVQEEYYRDWMDLEEMRIQFEDDMANFGSAYTYNQIQYHHELISMGFKDLANRMETFGKKTFWGYAFADIGLWITGGVVLNWGAKILAKVGLIASETAFVTTVKETLIGFFEKQKVAIESRLSVLKEKVASTKAKFGMKVAEKEVVTALTIATYKKALTATIKSQKMKQRLRLYLAKSIKWPKKILIGAKSEWQYIALNTGVQMGSEAVARYDEIYDPNPLVMAKNLATNPEVIQNVGFMTTDTILMTGISKNLKTTKARFMASGAVAITNSSVVNFALKDEANISRVAFDTAWETVVGNAQVQIDLKALEYFEKMALKKGNPKLKLVGYAIALVDMGVGYVTYSKVTSALEKKDEASVSEPKLMLVPVLAEN</sequence>
<name>A0A2K9NR48_BACTC</name>
<dbReference type="EMBL" id="CP025704">
    <property type="protein sequence ID" value="AUN97987.1"/>
    <property type="molecule type" value="Genomic_DNA"/>
</dbReference>
<keyword evidence="2" id="KW-1185">Reference proteome</keyword>
<gene>
    <name evidence="1" type="ORF">C0V70_07670</name>
</gene>
<proteinExistence type="predicted"/>
<accession>A0A2K9NR48</accession>
<dbReference type="KEGG" id="bsto:C0V70_07670"/>
<dbReference type="RefSeq" id="WP_102243280.1">
    <property type="nucleotide sequence ID" value="NZ_CP025704.1"/>
</dbReference>
<organism evidence="1 2">
    <name type="scientific">Bacteriovorax stolpii</name>
    <name type="common">Bdellovibrio stolpii</name>
    <dbReference type="NCBI Taxonomy" id="960"/>
    <lineage>
        <taxon>Bacteria</taxon>
        <taxon>Pseudomonadati</taxon>
        <taxon>Bdellovibrionota</taxon>
        <taxon>Bacteriovoracia</taxon>
        <taxon>Bacteriovoracales</taxon>
        <taxon>Bacteriovoracaceae</taxon>
        <taxon>Bacteriovorax</taxon>
    </lineage>
</organism>
<reference evidence="1 2" key="1">
    <citation type="submission" date="2018-01" db="EMBL/GenBank/DDBJ databases">
        <title>Complete genome sequence of Bacteriovorax stolpii DSM12778.</title>
        <authorList>
            <person name="Tang B."/>
            <person name="Chang J."/>
        </authorList>
    </citation>
    <scope>NUCLEOTIDE SEQUENCE [LARGE SCALE GENOMIC DNA]</scope>
    <source>
        <strain evidence="1 2">DSM 12778</strain>
    </source>
</reference>
<protein>
    <submittedName>
        <fullName evidence="1">Uncharacterized protein</fullName>
    </submittedName>
</protein>
<evidence type="ECO:0000313" key="1">
    <source>
        <dbReference type="EMBL" id="AUN97987.1"/>
    </source>
</evidence>
<dbReference type="AlphaFoldDB" id="A0A2K9NR48"/>
<dbReference type="Proteomes" id="UP000235584">
    <property type="component" value="Chromosome"/>
</dbReference>
<evidence type="ECO:0000313" key="2">
    <source>
        <dbReference type="Proteomes" id="UP000235584"/>
    </source>
</evidence>